<comment type="caution">
    <text evidence="12">The sequence shown here is derived from an EMBL/GenBank/DDBJ whole genome shotgun (WGS) entry which is preliminary data.</text>
</comment>
<sequence>MLKGFKDFLMRGNVIDLAVAVVIGAAFSAIVKAFTDSIIQPLINSLGSTNQAEGLGFLIRSGKANTFVDFGTLITAAINFVIIAAVVYFVIVLPFEKIKALSAKKGDDAAALTEAELLTEIRDLLATQQTGGSATSGSTAAPTGATAVDGPGRHEA</sequence>
<dbReference type="InterPro" id="IPR019823">
    <property type="entry name" value="Mechanosensitive_channel_CS"/>
</dbReference>
<evidence type="ECO:0000256" key="10">
    <source>
        <dbReference type="HAMAP-Rule" id="MF_00115"/>
    </source>
</evidence>
<keyword evidence="5 10" id="KW-0812">Transmembrane</keyword>
<evidence type="ECO:0000313" key="13">
    <source>
        <dbReference type="Proteomes" id="UP001597068"/>
    </source>
</evidence>
<dbReference type="NCBIfam" id="NF001842">
    <property type="entry name" value="PRK00567.1-3"/>
    <property type="match status" value="1"/>
</dbReference>
<dbReference type="Gene3D" id="1.10.1200.120">
    <property type="entry name" value="Large-conductance mechanosensitive channel, MscL, domain 1"/>
    <property type="match status" value="1"/>
</dbReference>
<evidence type="ECO:0000256" key="9">
    <source>
        <dbReference type="ARBA" id="ARBA00023303"/>
    </source>
</evidence>
<keyword evidence="7 10" id="KW-0406">Ion transport</keyword>
<keyword evidence="9 10" id="KW-0407">Ion channel</keyword>
<dbReference type="Pfam" id="PF01741">
    <property type="entry name" value="MscL"/>
    <property type="match status" value="1"/>
</dbReference>
<dbReference type="HAMAP" id="MF_00115">
    <property type="entry name" value="MscL"/>
    <property type="match status" value="1"/>
</dbReference>
<feature type="compositionally biased region" description="Low complexity" evidence="11">
    <location>
        <begin position="130"/>
        <end position="147"/>
    </location>
</feature>
<keyword evidence="8 10" id="KW-0472">Membrane</keyword>
<dbReference type="EMBL" id="JBHTIL010000001">
    <property type="protein sequence ID" value="MFD0926683.1"/>
    <property type="molecule type" value="Genomic_DNA"/>
</dbReference>
<dbReference type="Proteomes" id="UP001597068">
    <property type="component" value="Unassembled WGS sequence"/>
</dbReference>
<keyword evidence="3 10" id="KW-0813">Transport</keyword>
<protein>
    <recommendedName>
        <fullName evidence="10">Large-conductance mechanosensitive channel</fullName>
    </recommendedName>
</protein>
<keyword evidence="13" id="KW-1185">Reference proteome</keyword>
<evidence type="ECO:0000256" key="1">
    <source>
        <dbReference type="ARBA" id="ARBA00004651"/>
    </source>
</evidence>
<dbReference type="PRINTS" id="PR01264">
    <property type="entry name" value="MECHCHANNEL"/>
</dbReference>
<dbReference type="PANTHER" id="PTHR30266:SF2">
    <property type="entry name" value="LARGE-CONDUCTANCE MECHANOSENSITIVE CHANNEL"/>
    <property type="match status" value="1"/>
</dbReference>
<keyword evidence="4 10" id="KW-1003">Cell membrane</keyword>
<feature type="transmembrane region" description="Helical" evidence="10">
    <location>
        <begin position="70"/>
        <end position="95"/>
    </location>
</feature>
<accession>A0ABW3G955</accession>
<feature type="region of interest" description="Disordered" evidence="11">
    <location>
        <begin position="130"/>
        <end position="156"/>
    </location>
</feature>
<evidence type="ECO:0000256" key="11">
    <source>
        <dbReference type="SAM" id="MobiDB-lite"/>
    </source>
</evidence>
<comment type="function">
    <text evidence="10">Channel that opens in response to stretch forces in the membrane lipid bilayer. May participate in the regulation of osmotic pressure changes within the cell.</text>
</comment>
<organism evidence="12 13">
    <name type="scientific">Williamsia deligens</name>
    <dbReference type="NCBI Taxonomy" id="321325"/>
    <lineage>
        <taxon>Bacteria</taxon>
        <taxon>Bacillati</taxon>
        <taxon>Actinomycetota</taxon>
        <taxon>Actinomycetes</taxon>
        <taxon>Mycobacteriales</taxon>
        <taxon>Nocardiaceae</taxon>
        <taxon>Williamsia</taxon>
    </lineage>
</organism>
<comment type="subcellular location">
    <subcellularLocation>
        <location evidence="1 10">Cell membrane</location>
        <topology evidence="1 10">Multi-pass membrane protein</topology>
    </subcellularLocation>
</comment>
<evidence type="ECO:0000256" key="2">
    <source>
        <dbReference type="ARBA" id="ARBA00007254"/>
    </source>
</evidence>
<evidence type="ECO:0000256" key="5">
    <source>
        <dbReference type="ARBA" id="ARBA00022692"/>
    </source>
</evidence>
<evidence type="ECO:0000256" key="8">
    <source>
        <dbReference type="ARBA" id="ARBA00023136"/>
    </source>
</evidence>
<evidence type="ECO:0000256" key="3">
    <source>
        <dbReference type="ARBA" id="ARBA00022448"/>
    </source>
</evidence>
<dbReference type="SUPFAM" id="SSF81330">
    <property type="entry name" value="Gated mechanosensitive channel"/>
    <property type="match status" value="1"/>
</dbReference>
<feature type="transmembrane region" description="Helical" evidence="10">
    <location>
        <begin position="12"/>
        <end position="31"/>
    </location>
</feature>
<evidence type="ECO:0000256" key="7">
    <source>
        <dbReference type="ARBA" id="ARBA00023065"/>
    </source>
</evidence>
<dbReference type="InterPro" id="IPR036019">
    <property type="entry name" value="MscL_channel"/>
</dbReference>
<evidence type="ECO:0000313" key="12">
    <source>
        <dbReference type="EMBL" id="MFD0926683.1"/>
    </source>
</evidence>
<dbReference type="NCBIfam" id="TIGR00220">
    <property type="entry name" value="mscL"/>
    <property type="match status" value="1"/>
</dbReference>
<dbReference type="InterPro" id="IPR037673">
    <property type="entry name" value="MSC/AndL"/>
</dbReference>
<name>A0ABW3G955_9NOCA</name>
<evidence type="ECO:0000256" key="6">
    <source>
        <dbReference type="ARBA" id="ARBA00022989"/>
    </source>
</evidence>
<dbReference type="PROSITE" id="PS01327">
    <property type="entry name" value="MSCL"/>
    <property type="match status" value="1"/>
</dbReference>
<proteinExistence type="inferred from homology"/>
<gene>
    <name evidence="10 12" type="primary">mscL</name>
    <name evidence="12" type="ORF">ACFQ04_13150</name>
</gene>
<dbReference type="RefSeq" id="WP_253645457.1">
    <property type="nucleotide sequence ID" value="NZ_BAAAMO010000002.1"/>
</dbReference>
<comment type="subunit">
    <text evidence="10">Homopentamer.</text>
</comment>
<dbReference type="PANTHER" id="PTHR30266">
    <property type="entry name" value="MECHANOSENSITIVE CHANNEL MSCL"/>
    <property type="match status" value="1"/>
</dbReference>
<reference evidence="13" key="1">
    <citation type="journal article" date="2019" name="Int. J. Syst. Evol. Microbiol.">
        <title>The Global Catalogue of Microorganisms (GCM) 10K type strain sequencing project: providing services to taxonomists for standard genome sequencing and annotation.</title>
        <authorList>
            <consortium name="The Broad Institute Genomics Platform"/>
            <consortium name="The Broad Institute Genome Sequencing Center for Infectious Disease"/>
            <person name="Wu L."/>
            <person name="Ma J."/>
        </authorList>
    </citation>
    <scope>NUCLEOTIDE SEQUENCE [LARGE SCALE GENOMIC DNA]</scope>
    <source>
        <strain evidence="13">CCUG 50873</strain>
    </source>
</reference>
<comment type="similarity">
    <text evidence="2 10">Belongs to the MscL family.</text>
</comment>
<evidence type="ECO:0000256" key="4">
    <source>
        <dbReference type="ARBA" id="ARBA00022475"/>
    </source>
</evidence>
<dbReference type="InterPro" id="IPR001185">
    <property type="entry name" value="MS_channel"/>
</dbReference>
<keyword evidence="6 10" id="KW-1133">Transmembrane helix</keyword>